<keyword evidence="2" id="KW-1185">Reference proteome</keyword>
<gene>
    <name evidence="1" type="ORF">M378DRAFT_163697</name>
</gene>
<evidence type="ECO:0000313" key="2">
    <source>
        <dbReference type="Proteomes" id="UP000054549"/>
    </source>
</evidence>
<accession>A0A0C2WQP9</accession>
<dbReference type="EMBL" id="KN818253">
    <property type="protein sequence ID" value="KIL63992.1"/>
    <property type="molecule type" value="Genomic_DNA"/>
</dbReference>
<dbReference type="Proteomes" id="UP000054549">
    <property type="component" value="Unassembled WGS sequence"/>
</dbReference>
<reference evidence="1 2" key="1">
    <citation type="submission" date="2014-04" db="EMBL/GenBank/DDBJ databases">
        <title>Evolutionary Origins and Diversification of the Mycorrhizal Mutualists.</title>
        <authorList>
            <consortium name="DOE Joint Genome Institute"/>
            <consortium name="Mycorrhizal Genomics Consortium"/>
            <person name="Kohler A."/>
            <person name="Kuo A."/>
            <person name="Nagy L.G."/>
            <person name="Floudas D."/>
            <person name="Copeland A."/>
            <person name="Barry K.W."/>
            <person name="Cichocki N."/>
            <person name="Veneault-Fourrey C."/>
            <person name="LaButti K."/>
            <person name="Lindquist E.A."/>
            <person name="Lipzen A."/>
            <person name="Lundell T."/>
            <person name="Morin E."/>
            <person name="Murat C."/>
            <person name="Riley R."/>
            <person name="Ohm R."/>
            <person name="Sun H."/>
            <person name="Tunlid A."/>
            <person name="Henrissat B."/>
            <person name="Grigoriev I.V."/>
            <person name="Hibbett D.S."/>
            <person name="Martin F."/>
        </authorList>
    </citation>
    <scope>NUCLEOTIDE SEQUENCE [LARGE SCALE GENOMIC DNA]</scope>
    <source>
        <strain evidence="1 2">Koide BX008</strain>
    </source>
</reference>
<dbReference type="HOGENOM" id="CLU_3031876_0_0_1"/>
<protein>
    <submittedName>
        <fullName evidence="1">Uncharacterized protein</fullName>
    </submittedName>
</protein>
<evidence type="ECO:0000313" key="1">
    <source>
        <dbReference type="EMBL" id="KIL63992.1"/>
    </source>
</evidence>
<dbReference type="AlphaFoldDB" id="A0A0C2WQP9"/>
<organism evidence="1 2">
    <name type="scientific">Amanita muscaria (strain Koide BX008)</name>
    <dbReference type="NCBI Taxonomy" id="946122"/>
    <lineage>
        <taxon>Eukaryota</taxon>
        <taxon>Fungi</taxon>
        <taxon>Dikarya</taxon>
        <taxon>Basidiomycota</taxon>
        <taxon>Agaricomycotina</taxon>
        <taxon>Agaricomycetes</taxon>
        <taxon>Agaricomycetidae</taxon>
        <taxon>Agaricales</taxon>
        <taxon>Pluteineae</taxon>
        <taxon>Amanitaceae</taxon>
        <taxon>Amanita</taxon>
    </lineage>
</organism>
<name>A0A0C2WQP9_AMAMK</name>
<sequence>MTLNHHPPHNNDRQLIVLRSRAKDRHAGWSSQIQSVVRNHPRLRAFRQLLTPDHV</sequence>
<dbReference type="InParanoid" id="A0A0C2WQP9"/>
<proteinExistence type="predicted"/>